<dbReference type="PRINTS" id="PR00412">
    <property type="entry name" value="EPOXHYDRLASE"/>
</dbReference>
<reference evidence="2 3" key="1">
    <citation type="submission" date="2013-08" db="EMBL/GenBank/DDBJ databases">
        <authorList>
            <person name="Huang J."/>
            <person name="Wang G."/>
        </authorList>
    </citation>
    <scope>NUCLEOTIDE SEQUENCE [LARGE SCALE GENOMIC DNA]</scope>
    <source>
        <strain evidence="2 3">BH030004</strain>
    </source>
</reference>
<name>A0A0A5FZ67_9BACI</name>
<dbReference type="Proteomes" id="UP000030403">
    <property type="component" value="Unassembled WGS sequence"/>
</dbReference>
<dbReference type="GO" id="GO:0003824">
    <property type="term" value="F:catalytic activity"/>
    <property type="evidence" value="ECO:0007669"/>
    <property type="project" value="InterPro"/>
</dbReference>
<dbReference type="STRING" id="1385511.GCA_000425225_03908"/>
<proteinExistence type="predicted"/>
<dbReference type="InterPro" id="IPR000639">
    <property type="entry name" value="Epox_hydrolase-like"/>
</dbReference>
<accession>A0A0A5FZ67</accession>
<dbReference type="InterPro" id="IPR000073">
    <property type="entry name" value="AB_hydrolase_1"/>
</dbReference>
<dbReference type="GO" id="GO:0016020">
    <property type="term" value="C:membrane"/>
    <property type="evidence" value="ECO:0007669"/>
    <property type="project" value="TreeGrafter"/>
</dbReference>
<evidence type="ECO:0000313" key="3">
    <source>
        <dbReference type="Proteomes" id="UP000030403"/>
    </source>
</evidence>
<dbReference type="PANTHER" id="PTHR43798:SF33">
    <property type="entry name" value="HYDROLASE, PUTATIVE (AFU_ORTHOLOGUE AFUA_2G14860)-RELATED"/>
    <property type="match status" value="1"/>
</dbReference>
<dbReference type="PANTHER" id="PTHR43798">
    <property type="entry name" value="MONOACYLGLYCEROL LIPASE"/>
    <property type="match status" value="1"/>
</dbReference>
<dbReference type="eggNOG" id="COG2267">
    <property type="taxonomic scope" value="Bacteria"/>
</dbReference>
<dbReference type="Gene3D" id="3.40.50.1820">
    <property type="entry name" value="alpha/beta hydrolase"/>
    <property type="match status" value="1"/>
</dbReference>
<keyword evidence="3" id="KW-1185">Reference proteome</keyword>
<evidence type="ECO:0000259" key="1">
    <source>
        <dbReference type="Pfam" id="PF00561"/>
    </source>
</evidence>
<dbReference type="Pfam" id="PF00561">
    <property type="entry name" value="Abhydrolase_1"/>
    <property type="match status" value="1"/>
</dbReference>
<dbReference type="AlphaFoldDB" id="A0A0A5FZ67"/>
<feature type="domain" description="AB hydrolase-1" evidence="1">
    <location>
        <begin position="15"/>
        <end position="124"/>
    </location>
</feature>
<dbReference type="EMBL" id="AVPF01000066">
    <property type="protein sequence ID" value="KGX84110.1"/>
    <property type="molecule type" value="Genomic_DNA"/>
</dbReference>
<gene>
    <name evidence="2" type="ORF">N783_18990</name>
</gene>
<dbReference type="SUPFAM" id="SSF53474">
    <property type="entry name" value="alpha/beta-Hydrolases"/>
    <property type="match status" value="1"/>
</dbReference>
<dbReference type="InterPro" id="IPR029058">
    <property type="entry name" value="AB_hydrolase_fold"/>
</dbReference>
<organism evidence="2 3">
    <name type="scientific">Pontibacillus marinus BH030004 = DSM 16465</name>
    <dbReference type="NCBI Taxonomy" id="1385511"/>
    <lineage>
        <taxon>Bacteria</taxon>
        <taxon>Bacillati</taxon>
        <taxon>Bacillota</taxon>
        <taxon>Bacilli</taxon>
        <taxon>Bacillales</taxon>
        <taxon>Bacillaceae</taxon>
        <taxon>Pontibacillus</taxon>
    </lineage>
</organism>
<protein>
    <recommendedName>
        <fullName evidence="1">AB hydrolase-1 domain-containing protein</fullName>
    </recommendedName>
</protein>
<comment type="caution">
    <text evidence="2">The sequence shown here is derived from an EMBL/GenBank/DDBJ whole genome shotgun (WGS) entry which is preliminary data.</text>
</comment>
<sequence>MLEHIIYENDKKEYIVLLHGIGGSSRVFFKQLKAYTKEYNVIAIHLPGHGKSAKPQDYNERFTLKLVADEIKRLLTSLKIDKAHFVGISLGSIIIHTILQYHPSIVKSAVLGGTITRFTPFSKLLINLGDLIKNVTPHMWLYRFFAWIMMPKSNHKNARSVFIKEAKKLRRDDLLAWFHIAKSVDKTHKFLEQKAKGIPRLYISGREDHLFLDPLKKDLANDQDAELIVLEQCGHVCNIEKGKEFNQASLQFLRQNSQHIHHAS</sequence>
<evidence type="ECO:0000313" key="2">
    <source>
        <dbReference type="EMBL" id="KGX84110.1"/>
    </source>
</evidence>
<dbReference type="InterPro" id="IPR050266">
    <property type="entry name" value="AB_hydrolase_sf"/>
</dbReference>
<dbReference type="RefSeq" id="WP_027447408.1">
    <property type="nucleotide sequence ID" value="NZ_AULJ01000062.1"/>
</dbReference>